<dbReference type="InterPro" id="IPR053176">
    <property type="entry name" value="T6SS_TssE1-like"/>
</dbReference>
<organism evidence="2 3">
    <name type="scientific">Candidatus Desulfovibrio intestinipullorum</name>
    <dbReference type="NCBI Taxonomy" id="2838536"/>
    <lineage>
        <taxon>Bacteria</taxon>
        <taxon>Pseudomonadati</taxon>
        <taxon>Thermodesulfobacteriota</taxon>
        <taxon>Desulfovibrionia</taxon>
        <taxon>Desulfovibrionales</taxon>
        <taxon>Desulfovibrionaceae</taxon>
        <taxon>Desulfovibrio</taxon>
    </lineage>
</organism>
<reference evidence="2" key="1">
    <citation type="journal article" date="2021" name="PeerJ">
        <title>Extensive microbial diversity within the chicken gut microbiome revealed by metagenomics and culture.</title>
        <authorList>
            <person name="Gilroy R."/>
            <person name="Ravi A."/>
            <person name="Getino M."/>
            <person name="Pursley I."/>
            <person name="Horton D.L."/>
            <person name="Alikhan N.F."/>
            <person name="Baker D."/>
            <person name="Gharbi K."/>
            <person name="Hall N."/>
            <person name="Watson M."/>
            <person name="Adriaenssens E.M."/>
            <person name="Foster-Nyarko E."/>
            <person name="Jarju S."/>
            <person name="Secka A."/>
            <person name="Antonio M."/>
            <person name="Oren A."/>
            <person name="Chaudhuri R.R."/>
            <person name="La Ragione R."/>
            <person name="Hildebrand F."/>
            <person name="Pallen M.J."/>
        </authorList>
    </citation>
    <scope>NUCLEOTIDE SEQUENCE</scope>
    <source>
        <strain evidence="2">ChiHecec2B26-446</strain>
    </source>
</reference>
<dbReference type="AlphaFoldDB" id="A0A9D1PV59"/>
<dbReference type="Pfam" id="PF04965">
    <property type="entry name" value="GPW_gp25"/>
    <property type="match status" value="1"/>
</dbReference>
<evidence type="ECO:0000259" key="1">
    <source>
        <dbReference type="Pfam" id="PF04965"/>
    </source>
</evidence>
<dbReference type="NCBIfam" id="TIGR03357">
    <property type="entry name" value="VI_zyme"/>
    <property type="match status" value="1"/>
</dbReference>
<dbReference type="Proteomes" id="UP000886752">
    <property type="component" value="Unassembled WGS sequence"/>
</dbReference>
<sequence>MEGTRLLERIRALARDPKDRKAADVETLQSSILNHLGRMLNTRQGSSVIASDYGVPDFSALCTAPNAGNIALIEKAITEVVQRYEPRLRNIAVQFSEDRDEPLKMRFTLSAELSDVQGEDNGIVFQTVLSPNGRISIRRQQTTAF</sequence>
<reference evidence="2" key="2">
    <citation type="submission" date="2021-04" db="EMBL/GenBank/DDBJ databases">
        <authorList>
            <person name="Gilroy R."/>
        </authorList>
    </citation>
    <scope>NUCLEOTIDE SEQUENCE</scope>
    <source>
        <strain evidence="2">ChiHecec2B26-446</strain>
    </source>
</reference>
<dbReference type="EMBL" id="DXHV01000020">
    <property type="protein sequence ID" value="HIV99902.1"/>
    <property type="molecule type" value="Genomic_DNA"/>
</dbReference>
<gene>
    <name evidence="2" type="primary">tssE</name>
    <name evidence="2" type="ORF">H9894_01735</name>
</gene>
<accession>A0A9D1PV59</accession>
<dbReference type="InterPro" id="IPR007048">
    <property type="entry name" value="IraD/Gp25-like"/>
</dbReference>
<dbReference type="SUPFAM" id="SSF160719">
    <property type="entry name" value="gpW/gp25-like"/>
    <property type="match status" value="1"/>
</dbReference>
<dbReference type="PANTHER" id="PTHR38595:SF2">
    <property type="entry name" value="TYPE VI SECRETION SYSTEM BASEPLATE SUBUNIT TSSE"/>
    <property type="match status" value="1"/>
</dbReference>
<feature type="domain" description="IraD/Gp25-like" evidence="1">
    <location>
        <begin position="28"/>
        <end position="114"/>
    </location>
</feature>
<proteinExistence type="predicted"/>
<name>A0A9D1PV59_9BACT</name>
<dbReference type="PANTHER" id="PTHR38595">
    <property type="entry name" value="CYTOPLASMIC PROTEIN-RELATED"/>
    <property type="match status" value="1"/>
</dbReference>
<protein>
    <submittedName>
        <fullName evidence="2">Type VI secretion system baseplate subunit TssE</fullName>
    </submittedName>
</protein>
<comment type="caution">
    <text evidence="2">The sequence shown here is derived from an EMBL/GenBank/DDBJ whole genome shotgun (WGS) entry which is preliminary data.</text>
</comment>
<evidence type="ECO:0000313" key="2">
    <source>
        <dbReference type="EMBL" id="HIV99902.1"/>
    </source>
</evidence>
<evidence type="ECO:0000313" key="3">
    <source>
        <dbReference type="Proteomes" id="UP000886752"/>
    </source>
</evidence>
<dbReference type="InterPro" id="IPR017737">
    <property type="entry name" value="TssE1-like"/>
</dbReference>
<dbReference type="Gene3D" id="3.10.450.40">
    <property type="match status" value="1"/>
</dbReference>